<dbReference type="GO" id="GO:0005576">
    <property type="term" value="C:extracellular region"/>
    <property type="evidence" value="ECO:0007669"/>
    <property type="project" value="InterPro"/>
</dbReference>
<sequence length="386" mass="40740">MNEQMLAGMREAMSLLQRDGPVAATDKIQQTLLRLMPAATPGGQAAWRGDGAAARPARLPPVVEPVGFLPDLLARLRTEAPGIGTRLELPTAPRTDRQEPDSTQAPGRFLTGSFTNQAGTRAYKLYVPTACHGQPLPLVVMLHGGGQSADDFAAGTRFNEIAEAQPCLVLYPTQSAAANATRCWNWFKAPDQQRDQGEPSLIAGMTRAVIEQYHVDPARVYCAGLSAGGAMAVIMGATYPEVYAAVGAHSGMPYAVASDFTSAFAAMNGAAAPAAGACLKGVPLIVFHGERDETVHPRNSDHIVAQAIGQPAAARITQGRAGTGHNYTHSTHQGPDGKVLAEQWLVHGAGHAWSGGSRRGSFTDEQGPDASREMMRFFAAQSRPVG</sequence>
<proteinExistence type="predicted"/>
<gene>
    <name evidence="4" type="ORF">THSYN_18680</name>
</gene>
<dbReference type="RefSeq" id="WP_100920474.1">
    <property type="nucleotide sequence ID" value="NZ_CP020370.1"/>
</dbReference>
<dbReference type="SUPFAM" id="SSF53474">
    <property type="entry name" value="alpha/beta-Hydrolases"/>
    <property type="match status" value="1"/>
</dbReference>
<reference evidence="4 5" key="1">
    <citation type="submission" date="2017-03" db="EMBL/GenBank/DDBJ databases">
        <title>Complete genome sequence of Candidatus 'Thiodictyon syntrophicum' sp. nov. strain Cad16T, a photolithoautotroph purple sulfur bacterium isolated from an alpine meromictic lake.</title>
        <authorList>
            <person name="Luedin S.M."/>
            <person name="Pothier J.F."/>
            <person name="Danza F."/>
            <person name="Storelli N."/>
            <person name="Wittwer M."/>
            <person name="Tonolla M."/>
        </authorList>
    </citation>
    <scope>NUCLEOTIDE SEQUENCE [LARGE SCALE GENOMIC DNA]</scope>
    <source>
        <strain evidence="4 5">Cad16T</strain>
    </source>
</reference>
<evidence type="ECO:0000256" key="2">
    <source>
        <dbReference type="ARBA" id="ARBA00022801"/>
    </source>
</evidence>
<dbReference type="InterPro" id="IPR050955">
    <property type="entry name" value="Plant_Biomass_Hydrol_Est"/>
</dbReference>
<evidence type="ECO:0000313" key="4">
    <source>
        <dbReference type="EMBL" id="AUB82764.1"/>
    </source>
</evidence>
<dbReference type="NCBIfam" id="TIGR01840">
    <property type="entry name" value="esterase_phb"/>
    <property type="match status" value="1"/>
</dbReference>
<protein>
    <submittedName>
        <fullName evidence="4">Esterase</fullName>
    </submittedName>
</protein>
<evidence type="ECO:0000313" key="5">
    <source>
        <dbReference type="Proteomes" id="UP000232638"/>
    </source>
</evidence>
<name>A0A2K8UB09_9GAMM</name>
<dbReference type="PANTHER" id="PTHR43037">
    <property type="entry name" value="UNNAMED PRODUCT-RELATED"/>
    <property type="match status" value="1"/>
</dbReference>
<dbReference type="InterPro" id="IPR029058">
    <property type="entry name" value="AB_hydrolase_fold"/>
</dbReference>
<dbReference type="AlphaFoldDB" id="A0A2K8UB09"/>
<evidence type="ECO:0000256" key="1">
    <source>
        <dbReference type="ARBA" id="ARBA00022729"/>
    </source>
</evidence>
<dbReference type="PANTHER" id="PTHR43037:SF1">
    <property type="entry name" value="BLL1128 PROTEIN"/>
    <property type="match status" value="1"/>
</dbReference>
<keyword evidence="2" id="KW-0378">Hydrolase</keyword>
<dbReference type="InterPro" id="IPR010126">
    <property type="entry name" value="Esterase_phb"/>
</dbReference>
<dbReference type="Gene3D" id="3.40.50.1820">
    <property type="entry name" value="alpha/beta hydrolase"/>
    <property type="match status" value="1"/>
</dbReference>
<feature type="region of interest" description="Disordered" evidence="3">
    <location>
        <begin position="84"/>
        <end position="111"/>
    </location>
</feature>
<keyword evidence="1" id="KW-0732">Signal</keyword>
<dbReference type="Pfam" id="PF10503">
    <property type="entry name" value="Esterase_PHB"/>
    <property type="match status" value="1"/>
</dbReference>
<dbReference type="Proteomes" id="UP000232638">
    <property type="component" value="Chromosome"/>
</dbReference>
<dbReference type="GO" id="GO:0016787">
    <property type="term" value="F:hydrolase activity"/>
    <property type="evidence" value="ECO:0007669"/>
    <property type="project" value="UniProtKB-KW"/>
</dbReference>
<dbReference type="KEGG" id="tsy:THSYN_18680"/>
<dbReference type="EMBL" id="CP020370">
    <property type="protein sequence ID" value="AUB82764.1"/>
    <property type="molecule type" value="Genomic_DNA"/>
</dbReference>
<organism evidence="4 5">
    <name type="scientific">Candidatus Thiodictyon syntrophicum</name>
    <dbReference type="NCBI Taxonomy" id="1166950"/>
    <lineage>
        <taxon>Bacteria</taxon>
        <taxon>Pseudomonadati</taxon>
        <taxon>Pseudomonadota</taxon>
        <taxon>Gammaproteobacteria</taxon>
        <taxon>Chromatiales</taxon>
        <taxon>Chromatiaceae</taxon>
        <taxon>Thiodictyon</taxon>
    </lineage>
</organism>
<dbReference type="OrthoDB" id="5291933at2"/>
<accession>A0A2K8UB09</accession>
<evidence type="ECO:0000256" key="3">
    <source>
        <dbReference type="SAM" id="MobiDB-lite"/>
    </source>
</evidence>
<keyword evidence="5" id="KW-1185">Reference proteome</keyword>